<dbReference type="InterPro" id="IPR021127">
    <property type="entry name" value="CRISPR_associated_Cas2"/>
</dbReference>
<gene>
    <name evidence="9 10" type="primary">cas2</name>
    <name evidence="10" type="ORF">H5P30_02285</name>
</gene>
<dbReference type="RefSeq" id="WP_185691346.1">
    <property type="nucleotide sequence ID" value="NZ_JACHVA010000028.1"/>
</dbReference>
<evidence type="ECO:0000256" key="8">
    <source>
        <dbReference type="ARBA" id="ARBA00023118"/>
    </source>
</evidence>
<dbReference type="GO" id="GO:0051607">
    <property type="term" value="P:defense response to virus"/>
    <property type="evidence" value="ECO:0007669"/>
    <property type="project" value="UniProtKB-UniRule"/>
</dbReference>
<dbReference type="SUPFAM" id="SSF143430">
    <property type="entry name" value="TTP0101/SSO1404-like"/>
    <property type="match status" value="1"/>
</dbReference>
<comment type="similarity">
    <text evidence="2 9">Belongs to the CRISPR-associated endoribonuclease Cas2 protein family.</text>
</comment>
<keyword evidence="4 9" id="KW-0479">Metal-binding</keyword>
<evidence type="ECO:0000313" key="10">
    <source>
        <dbReference type="EMBL" id="MBC2600604.1"/>
    </source>
</evidence>
<dbReference type="GO" id="GO:0043571">
    <property type="term" value="P:maintenance of CRISPR repeat elements"/>
    <property type="evidence" value="ECO:0007669"/>
    <property type="project" value="UniProtKB-UniRule"/>
</dbReference>
<protein>
    <recommendedName>
        <fullName evidence="9">CRISPR-associated endoribonuclease Cas2</fullName>
        <ecNumber evidence="9">3.1.-.-</ecNumber>
    </recommendedName>
</protein>
<dbReference type="HAMAP" id="MF_01471">
    <property type="entry name" value="Cas2"/>
    <property type="match status" value="1"/>
</dbReference>
<keyword evidence="3 9" id="KW-0540">Nuclease</keyword>
<dbReference type="NCBIfam" id="TIGR01573">
    <property type="entry name" value="cas2"/>
    <property type="match status" value="1"/>
</dbReference>
<organism evidence="10 11">
    <name type="scientific">Puniceicoccus vermicola</name>
    <dbReference type="NCBI Taxonomy" id="388746"/>
    <lineage>
        <taxon>Bacteria</taxon>
        <taxon>Pseudomonadati</taxon>
        <taxon>Verrucomicrobiota</taxon>
        <taxon>Opitutia</taxon>
        <taxon>Puniceicoccales</taxon>
        <taxon>Puniceicoccaceae</taxon>
        <taxon>Puniceicoccus</taxon>
    </lineage>
</organism>
<dbReference type="Gene3D" id="3.30.70.240">
    <property type="match status" value="1"/>
</dbReference>
<dbReference type="GO" id="GO:0046872">
    <property type="term" value="F:metal ion binding"/>
    <property type="evidence" value="ECO:0007669"/>
    <property type="project" value="UniProtKB-UniRule"/>
</dbReference>
<comment type="caution">
    <text evidence="10">The sequence shown here is derived from an EMBL/GenBank/DDBJ whole genome shotgun (WGS) entry which is preliminary data.</text>
</comment>
<evidence type="ECO:0000256" key="1">
    <source>
        <dbReference type="ARBA" id="ARBA00001946"/>
    </source>
</evidence>
<evidence type="ECO:0000256" key="3">
    <source>
        <dbReference type="ARBA" id="ARBA00022722"/>
    </source>
</evidence>
<dbReference type="Proteomes" id="UP000525652">
    <property type="component" value="Unassembled WGS sequence"/>
</dbReference>
<keyword evidence="8 9" id="KW-0051">Antiviral defense</keyword>
<dbReference type="EC" id="3.1.-.-" evidence="9"/>
<dbReference type="InterPro" id="IPR019199">
    <property type="entry name" value="Virulence_VapD/CRISPR_Cas2"/>
</dbReference>
<comment type="function">
    <text evidence="9">CRISPR (clustered regularly interspaced short palindromic repeat), is an adaptive immune system that provides protection against mobile genetic elements (viruses, transposable elements and conjugative plasmids). CRISPR clusters contain sequences complementary to antecedent mobile elements and target invading nucleic acids. CRISPR clusters are transcribed and processed into CRISPR RNA (crRNA). Functions as a ssRNA-specific endoribonuclease. Involved in the integration of spacer DNA into the CRISPR cassette.</text>
</comment>
<dbReference type="EMBL" id="JACHVA010000028">
    <property type="protein sequence ID" value="MBC2600604.1"/>
    <property type="molecule type" value="Genomic_DNA"/>
</dbReference>
<feature type="binding site" evidence="9">
    <location>
        <position position="16"/>
    </location>
    <ligand>
        <name>Mg(2+)</name>
        <dbReference type="ChEBI" id="CHEBI:18420"/>
        <note>catalytic</note>
    </ligand>
</feature>
<dbReference type="AlphaFoldDB" id="A0A7X1E354"/>
<evidence type="ECO:0000256" key="7">
    <source>
        <dbReference type="ARBA" id="ARBA00022842"/>
    </source>
</evidence>
<proteinExistence type="inferred from homology"/>
<keyword evidence="11" id="KW-1185">Reference proteome</keyword>
<comment type="cofactor">
    <cofactor evidence="1 9">
        <name>Mg(2+)</name>
        <dbReference type="ChEBI" id="CHEBI:18420"/>
    </cofactor>
</comment>
<accession>A0A7X1E354</accession>
<keyword evidence="6 9" id="KW-0378">Hydrolase</keyword>
<evidence type="ECO:0000256" key="9">
    <source>
        <dbReference type="HAMAP-Rule" id="MF_01471"/>
    </source>
</evidence>
<evidence type="ECO:0000256" key="4">
    <source>
        <dbReference type="ARBA" id="ARBA00022723"/>
    </source>
</evidence>
<evidence type="ECO:0000256" key="5">
    <source>
        <dbReference type="ARBA" id="ARBA00022759"/>
    </source>
</evidence>
<dbReference type="Pfam" id="PF09827">
    <property type="entry name" value="CRISPR_Cas2"/>
    <property type="match status" value="1"/>
</dbReference>
<comment type="subunit">
    <text evidence="9">Homodimer, forms a heterotetramer with a Cas1 homodimer.</text>
</comment>
<evidence type="ECO:0000313" key="11">
    <source>
        <dbReference type="Proteomes" id="UP000525652"/>
    </source>
</evidence>
<keyword evidence="5 9" id="KW-0255">Endonuclease</keyword>
<sequence length="111" mass="13136">MDSPQFKMGWLVVAFDLPVTEKEARKAYTDFRKYLLRDGFQMIQFSVYARPMVTHSRMQTHIRRVEKEIPPNGSVRAWYVTQAQWQRSLVIYGKPAEKQPAEGLPEQTIFW</sequence>
<evidence type="ECO:0000256" key="6">
    <source>
        <dbReference type="ARBA" id="ARBA00022801"/>
    </source>
</evidence>
<name>A0A7X1E354_9BACT</name>
<dbReference type="GO" id="GO:0016787">
    <property type="term" value="F:hydrolase activity"/>
    <property type="evidence" value="ECO:0007669"/>
    <property type="project" value="UniProtKB-KW"/>
</dbReference>
<reference evidence="10 11" key="1">
    <citation type="submission" date="2020-07" db="EMBL/GenBank/DDBJ databases">
        <authorList>
            <person name="Feng X."/>
        </authorList>
    </citation>
    <scope>NUCLEOTIDE SEQUENCE [LARGE SCALE GENOMIC DNA]</scope>
    <source>
        <strain evidence="10 11">JCM14086</strain>
    </source>
</reference>
<dbReference type="GO" id="GO:0004521">
    <property type="term" value="F:RNA endonuclease activity"/>
    <property type="evidence" value="ECO:0007669"/>
    <property type="project" value="InterPro"/>
</dbReference>
<evidence type="ECO:0000256" key="2">
    <source>
        <dbReference type="ARBA" id="ARBA00009959"/>
    </source>
</evidence>
<keyword evidence="7 9" id="KW-0460">Magnesium</keyword>